<protein>
    <submittedName>
        <fullName evidence="2">VirA/G regulated protein</fullName>
    </submittedName>
</protein>
<sequence length="644" mass="72177">MVSTTKTSVTKSPTTDMRRSAKRVYEQTQKALLTEDDATKKRAKFETSKKQKKYVADMQILDKLDAGVRGEISYKLLGNKRLRIDSTNELTREHGVLRKTRKILKRNAETGHLYLSLHERKTWRSIASHQYAEDGTLRTKHVKQKDGRFEEKWERDESGRLIRTRYVNRGRLSGRLFQPVSEEMSAPYRSGPEKRLYRELTRQKGSRQETFERDDNGNLELIGCKRLGFSMNLTKAVDRQTSQTKIRKLGGAFSKSYRSLLDKEGNELGRDISSHRRLFNKRSALYDDVTGQLKGTKHTFGKIYKSETAYLNTDVKKVSKKILGVTVDRKLTALSGREYDAQRLRALESTQHKQAWQERAAIPRSSQRETANIYLAPQLHLTNLVGNGIRDQAETKVTCPHQAGSLVAVTADDPVNVVGQTSPLVRGRRLERRFGFEPPFPRPEQSSEAPGLGRLERKTELGLHGVSSHQLADLQSSICRTHSKVLPPVSSSPNHHLSDPESQELLSFLHSAPGPHPLVGLDGIGGHAERNLDGAFGDPLVPTSSVSERLTCKHLERSGSINKTNTVINPQSLFGEPDLTRLSGSWPESPSRGDHLSDSEQQALLNELHGIPLPAPLQKPDTARSNISEGSRSRQRSASGGFSL</sequence>
<feature type="region of interest" description="Disordered" evidence="1">
    <location>
        <begin position="563"/>
        <end position="644"/>
    </location>
</feature>
<dbReference type="AlphaFoldDB" id="A0AAJ4TDP9"/>
<keyword evidence="2" id="KW-0614">Plasmid</keyword>
<dbReference type="Pfam" id="PF06661">
    <property type="entry name" value="VirE3"/>
    <property type="match status" value="1"/>
</dbReference>
<dbReference type="PIRSF" id="PIRSF036105">
    <property type="entry name" value="VirE3"/>
    <property type="match status" value="1"/>
</dbReference>
<dbReference type="InterPro" id="IPR009550">
    <property type="entry name" value="VirE3"/>
</dbReference>
<organism evidence="2 3">
    <name type="scientific">Agrobacterium tumefaciens</name>
    <dbReference type="NCBI Taxonomy" id="358"/>
    <lineage>
        <taxon>Bacteria</taxon>
        <taxon>Pseudomonadati</taxon>
        <taxon>Pseudomonadota</taxon>
        <taxon>Alphaproteobacteria</taxon>
        <taxon>Hyphomicrobiales</taxon>
        <taxon>Rhizobiaceae</taxon>
        <taxon>Rhizobium/Agrobacterium group</taxon>
        <taxon>Agrobacterium</taxon>
        <taxon>Agrobacterium tumefaciens complex</taxon>
    </lineage>
</organism>
<accession>A0AAJ4TDP9</accession>
<feature type="compositionally biased region" description="Low complexity" evidence="1">
    <location>
        <begin position="1"/>
        <end position="15"/>
    </location>
</feature>
<dbReference type="EMBL" id="CP049220">
    <property type="protein sequence ID" value="QTG17263.1"/>
    <property type="molecule type" value="Genomic_DNA"/>
</dbReference>
<evidence type="ECO:0000256" key="1">
    <source>
        <dbReference type="SAM" id="MobiDB-lite"/>
    </source>
</evidence>
<evidence type="ECO:0000313" key="2">
    <source>
        <dbReference type="EMBL" id="QTG17263.1"/>
    </source>
</evidence>
<gene>
    <name evidence="2" type="ORF">G6M86_27835</name>
</gene>
<name>A0AAJ4TDP9_AGRTU</name>
<dbReference type="Proteomes" id="UP000663946">
    <property type="component" value="Plasmid pTiQ15_94"/>
</dbReference>
<feature type="compositionally biased region" description="Polar residues" evidence="1">
    <location>
        <begin position="563"/>
        <end position="572"/>
    </location>
</feature>
<evidence type="ECO:0000313" key="3">
    <source>
        <dbReference type="Proteomes" id="UP000663946"/>
    </source>
</evidence>
<reference evidence="2" key="1">
    <citation type="submission" date="2020-02" db="EMBL/GenBank/DDBJ databases">
        <title>Unexpected conservation and global transmission of agrobacterial virulence plasmids.</title>
        <authorList>
            <person name="Weisberg A.J."/>
            <person name="Davis E.W. II"/>
            <person name="Tabima J.R."/>
            <person name="Belcher M.S."/>
            <person name="Miller M."/>
            <person name="Kuo C.-H."/>
            <person name="Loper J.E."/>
            <person name="Grunwald N.J."/>
            <person name="Putnam M.L."/>
            <person name="Chang J.H."/>
        </authorList>
    </citation>
    <scope>NUCLEOTIDE SEQUENCE</scope>
    <source>
        <strain evidence="2">Q15/94</strain>
        <plasmid evidence="2">pTiQ15_94</plasmid>
    </source>
</reference>
<proteinExistence type="predicted"/>
<feature type="region of interest" description="Disordered" evidence="1">
    <location>
        <begin position="1"/>
        <end position="24"/>
    </location>
</feature>
<geneLocation type="plasmid" evidence="2 3">
    <name>pTiQ15_94</name>
</geneLocation>